<keyword evidence="2" id="KW-0489">Methyltransferase</keyword>
<comment type="caution">
    <text evidence="2">The sequence shown here is derived from an EMBL/GenBank/DDBJ whole genome shotgun (WGS) entry which is preliminary data.</text>
</comment>
<dbReference type="Gene3D" id="3.40.50.150">
    <property type="entry name" value="Vaccinia Virus protein VP39"/>
    <property type="match status" value="1"/>
</dbReference>
<sequence>MELSDAISLIHHPYFNRSPHQVWADLGAGSGLFTFALAHLLGSNSTIYAFDKAPVQLLSLPDPPGVNIRTGQLDFVTTPLPLQHLDGLLMANSLHYVADKTAFIREVQSHLRPNGIFLVVEYDTSSANTWVPYPVPFKELVQLLRREGFGNAVKINERPSVFRSGNMYAALFTRK</sequence>
<dbReference type="InterPro" id="IPR029063">
    <property type="entry name" value="SAM-dependent_MTases_sf"/>
</dbReference>
<dbReference type="RefSeq" id="WP_145669966.1">
    <property type="nucleotide sequence ID" value="NZ_VIWO01000003.1"/>
</dbReference>
<dbReference type="Pfam" id="PF08242">
    <property type="entry name" value="Methyltransf_12"/>
    <property type="match status" value="1"/>
</dbReference>
<evidence type="ECO:0000259" key="1">
    <source>
        <dbReference type="Pfam" id="PF08242"/>
    </source>
</evidence>
<dbReference type="Proteomes" id="UP000320811">
    <property type="component" value="Unassembled WGS sequence"/>
</dbReference>
<dbReference type="EMBL" id="VIWO01000003">
    <property type="protein sequence ID" value="TWF41716.1"/>
    <property type="molecule type" value="Genomic_DNA"/>
</dbReference>
<name>A0A561PUC9_9BACT</name>
<keyword evidence="2" id="KW-0808">Transferase</keyword>
<reference evidence="2 3" key="1">
    <citation type="submission" date="2019-06" db="EMBL/GenBank/DDBJ databases">
        <title>Sorghum-associated microbial communities from plants grown in Nebraska, USA.</title>
        <authorList>
            <person name="Schachtman D."/>
        </authorList>
    </citation>
    <scope>NUCLEOTIDE SEQUENCE [LARGE SCALE GENOMIC DNA]</scope>
    <source>
        <strain evidence="2 3">1209</strain>
    </source>
</reference>
<dbReference type="GO" id="GO:0008168">
    <property type="term" value="F:methyltransferase activity"/>
    <property type="evidence" value="ECO:0007669"/>
    <property type="project" value="UniProtKB-KW"/>
</dbReference>
<dbReference type="GO" id="GO:0032259">
    <property type="term" value="P:methylation"/>
    <property type="evidence" value="ECO:0007669"/>
    <property type="project" value="UniProtKB-KW"/>
</dbReference>
<keyword evidence="3" id="KW-1185">Reference proteome</keyword>
<dbReference type="OrthoDB" id="9784101at2"/>
<gene>
    <name evidence="2" type="ORF">FHW36_103520</name>
</gene>
<organism evidence="2 3">
    <name type="scientific">Chitinophaga polysaccharea</name>
    <dbReference type="NCBI Taxonomy" id="1293035"/>
    <lineage>
        <taxon>Bacteria</taxon>
        <taxon>Pseudomonadati</taxon>
        <taxon>Bacteroidota</taxon>
        <taxon>Chitinophagia</taxon>
        <taxon>Chitinophagales</taxon>
        <taxon>Chitinophagaceae</taxon>
        <taxon>Chitinophaga</taxon>
    </lineage>
</organism>
<evidence type="ECO:0000313" key="3">
    <source>
        <dbReference type="Proteomes" id="UP000320811"/>
    </source>
</evidence>
<accession>A0A561PUC9</accession>
<proteinExistence type="predicted"/>
<evidence type="ECO:0000313" key="2">
    <source>
        <dbReference type="EMBL" id="TWF41716.1"/>
    </source>
</evidence>
<dbReference type="AlphaFoldDB" id="A0A561PUC9"/>
<dbReference type="SUPFAM" id="SSF53335">
    <property type="entry name" value="S-adenosyl-L-methionine-dependent methyltransferases"/>
    <property type="match status" value="1"/>
</dbReference>
<feature type="domain" description="Methyltransferase type 12" evidence="1">
    <location>
        <begin position="25"/>
        <end position="117"/>
    </location>
</feature>
<dbReference type="InterPro" id="IPR013217">
    <property type="entry name" value="Methyltransf_12"/>
</dbReference>
<protein>
    <submittedName>
        <fullName evidence="2">Methyltransferase family protein</fullName>
    </submittedName>
</protein>
<dbReference type="CDD" id="cd02440">
    <property type="entry name" value="AdoMet_MTases"/>
    <property type="match status" value="1"/>
</dbReference>